<protein>
    <submittedName>
        <fullName evidence="1">Uncharacterized protein</fullName>
    </submittedName>
</protein>
<sequence length="131" mass="15424">MIGRREIFGLYTGESGGGSFLAPLSFLVSGWKRVLSRHPMRNPDIDRWPHFLVDLQDRIFIYSWLLYFYIYFKFDSRHPRADFRGLRNRADDGKRVKFRLDAGESEEEMGSFLALVPLSFSISGWKRVLNR</sequence>
<evidence type="ECO:0000313" key="1">
    <source>
        <dbReference type="EMBL" id="GIY11901.1"/>
    </source>
</evidence>
<dbReference type="Proteomes" id="UP001054837">
    <property type="component" value="Unassembled WGS sequence"/>
</dbReference>
<dbReference type="EMBL" id="BPLQ01004973">
    <property type="protein sequence ID" value="GIY11901.1"/>
    <property type="molecule type" value="Genomic_DNA"/>
</dbReference>
<keyword evidence="2" id="KW-1185">Reference proteome</keyword>
<dbReference type="AlphaFoldDB" id="A0AAV4QUA5"/>
<proteinExistence type="predicted"/>
<accession>A0AAV4QUA5</accession>
<organism evidence="1 2">
    <name type="scientific">Caerostris darwini</name>
    <dbReference type="NCBI Taxonomy" id="1538125"/>
    <lineage>
        <taxon>Eukaryota</taxon>
        <taxon>Metazoa</taxon>
        <taxon>Ecdysozoa</taxon>
        <taxon>Arthropoda</taxon>
        <taxon>Chelicerata</taxon>
        <taxon>Arachnida</taxon>
        <taxon>Araneae</taxon>
        <taxon>Araneomorphae</taxon>
        <taxon>Entelegynae</taxon>
        <taxon>Araneoidea</taxon>
        <taxon>Araneidae</taxon>
        <taxon>Caerostris</taxon>
    </lineage>
</organism>
<comment type="caution">
    <text evidence="1">The sequence shown here is derived from an EMBL/GenBank/DDBJ whole genome shotgun (WGS) entry which is preliminary data.</text>
</comment>
<reference evidence="1 2" key="1">
    <citation type="submission" date="2021-06" db="EMBL/GenBank/DDBJ databases">
        <title>Caerostris darwini draft genome.</title>
        <authorList>
            <person name="Kono N."/>
            <person name="Arakawa K."/>
        </authorList>
    </citation>
    <scope>NUCLEOTIDE SEQUENCE [LARGE SCALE GENOMIC DNA]</scope>
</reference>
<gene>
    <name evidence="1" type="ORF">CDAR_518021</name>
</gene>
<evidence type="ECO:0000313" key="2">
    <source>
        <dbReference type="Proteomes" id="UP001054837"/>
    </source>
</evidence>
<name>A0AAV4QUA5_9ARAC</name>